<reference evidence="1" key="1">
    <citation type="journal article" date="2013" name="BMC Genomics">
        <title>Unscrambling butterfly oogenesis.</title>
        <authorList>
            <person name="Carter J.M."/>
            <person name="Baker S.C."/>
            <person name="Pink R."/>
            <person name="Carter D.R."/>
            <person name="Collins A."/>
            <person name="Tomlin J."/>
            <person name="Gibbs M."/>
            <person name="Breuker C.J."/>
        </authorList>
    </citation>
    <scope>NUCLEOTIDE SEQUENCE</scope>
    <source>
        <tissue evidence="1">Ovary</tissue>
    </source>
</reference>
<dbReference type="EMBL" id="GAIX01010684">
    <property type="protein sequence ID" value="JAA81876.1"/>
    <property type="molecule type" value="Transcribed_RNA"/>
</dbReference>
<sequence>VKNANLVDINGLEVEINLPFYDADGVSNNFLEICNALETRESELRYQSYSLDCSSLEQVFFNICQQADVSHNGLEYDISSVPDSSSKS</sequence>
<protein>
    <submittedName>
        <fullName evidence="1">ATP-binding cassette sub-family A member 13</fullName>
    </submittedName>
</protein>
<evidence type="ECO:0000313" key="1">
    <source>
        <dbReference type="EMBL" id="JAA81876.1"/>
    </source>
</evidence>
<feature type="non-terminal residue" evidence="1">
    <location>
        <position position="1"/>
    </location>
</feature>
<proteinExistence type="predicted"/>
<accession>S4NSZ4</accession>
<dbReference type="AlphaFoldDB" id="S4NSZ4"/>
<name>S4NSZ4_9NEOP</name>
<keyword evidence="1" id="KW-0547">Nucleotide-binding</keyword>
<feature type="non-terminal residue" evidence="1">
    <location>
        <position position="88"/>
    </location>
</feature>
<organism evidence="1">
    <name type="scientific">Pararge aegeria</name>
    <name type="common">speckled wood butterfly</name>
    <dbReference type="NCBI Taxonomy" id="116150"/>
    <lineage>
        <taxon>Eukaryota</taxon>
        <taxon>Metazoa</taxon>
        <taxon>Ecdysozoa</taxon>
        <taxon>Arthropoda</taxon>
        <taxon>Hexapoda</taxon>
        <taxon>Insecta</taxon>
        <taxon>Pterygota</taxon>
        <taxon>Neoptera</taxon>
        <taxon>Endopterygota</taxon>
        <taxon>Lepidoptera</taxon>
        <taxon>Glossata</taxon>
        <taxon>Ditrysia</taxon>
        <taxon>Papilionoidea</taxon>
        <taxon>Nymphalidae</taxon>
        <taxon>Satyrinae</taxon>
        <taxon>Satyrini</taxon>
        <taxon>Parargina</taxon>
        <taxon>Pararge</taxon>
    </lineage>
</organism>
<keyword evidence="1" id="KW-0067">ATP-binding</keyword>
<reference evidence="1" key="2">
    <citation type="submission" date="2013-05" db="EMBL/GenBank/DDBJ databases">
        <authorList>
            <person name="Carter J.-M."/>
            <person name="Baker S.C."/>
            <person name="Pink R."/>
            <person name="Carter D.R.F."/>
            <person name="Collins A."/>
            <person name="Tomlin J."/>
            <person name="Gibbs M."/>
            <person name="Breuker C.J."/>
        </authorList>
    </citation>
    <scope>NUCLEOTIDE SEQUENCE</scope>
    <source>
        <tissue evidence="1">Ovary</tissue>
    </source>
</reference>
<dbReference type="GO" id="GO:0005524">
    <property type="term" value="F:ATP binding"/>
    <property type="evidence" value="ECO:0007669"/>
    <property type="project" value="UniProtKB-KW"/>
</dbReference>